<sequence length="474" mass="51207">MRLMREWIAALIVLVAISASAQERAEVRLLNGANTPLDPSRAVLMPSLRIPNDAALPRVWSFDGSSDARDVRIELVGIDADEASIESVDALGITRHAQEHVPLRRERGVSRSAFLRLVTTDLDAEAPDVTDRVLLVALGDLVRVTAAGVTYEIRVAPPRRARLRMRIVRNDVGGRPAIGGDEARAAALAREQVTIANEVWAQCGIGFGDPLELDVAVVDPPSASMLSVADVDGLPARGGGVIRMRVDGRAIPAITTRPGARPVETALAIATALRRARFVARVFENERTENGADRSADVVVRRRDGSFVTITRDDDAPLSTDAQQRVSIAEVDLGDGLREFDNMAALTGTLEERALVRAITDEDERTIDVLVVSEFTGRTRDGEAFVSGEAAGAPGSIANVVLISREGIARARAAFTLAHELGHVLLDHPLHPDHLGPDQPWRLMDSDASDSTILGPRRLTETECARARRFAHLE</sequence>
<gene>
    <name evidence="1" type="ORF">DB32_005448</name>
</gene>
<proteinExistence type="predicted"/>
<reference evidence="1 2" key="1">
    <citation type="submission" date="2015-03" db="EMBL/GenBank/DDBJ databases">
        <title>Genome assembly of Sandaracinus amylolyticus DSM 53668.</title>
        <authorList>
            <person name="Sharma G."/>
            <person name="Subramanian S."/>
        </authorList>
    </citation>
    <scope>NUCLEOTIDE SEQUENCE [LARGE SCALE GENOMIC DNA]</scope>
    <source>
        <strain evidence="1 2">DSM 53668</strain>
    </source>
</reference>
<evidence type="ECO:0000313" key="1">
    <source>
        <dbReference type="EMBL" id="AKF08299.1"/>
    </source>
</evidence>
<keyword evidence="2" id="KW-1185">Reference proteome</keyword>
<dbReference type="AlphaFoldDB" id="A0A0F6SG94"/>
<dbReference type="EMBL" id="CP011125">
    <property type="protein sequence ID" value="AKF08299.1"/>
    <property type="molecule type" value="Genomic_DNA"/>
</dbReference>
<accession>A0A0F6SG94</accession>
<dbReference type="Proteomes" id="UP000034883">
    <property type="component" value="Chromosome"/>
</dbReference>
<evidence type="ECO:0000313" key="2">
    <source>
        <dbReference type="Proteomes" id="UP000034883"/>
    </source>
</evidence>
<organism evidence="1 2">
    <name type="scientific">Sandaracinus amylolyticus</name>
    <dbReference type="NCBI Taxonomy" id="927083"/>
    <lineage>
        <taxon>Bacteria</taxon>
        <taxon>Pseudomonadati</taxon>
        <taxon>Myxococcota</taxon>
        <taxon>Polyangia</taxon>
        <taxon>Polyangiales</taxon>
        <taxon>Sandaracinaceae</taxon>
        <taxon>Sandaracinus</taxon>
    </lineage>
</organism>
<dbReference type="STRING" id="927083.DB32_005448"/>
<name>A0A0F6SG94_9BACT</name>
<dbReference type="KEGG" id="samy:DB32_005448"/>
<protein>
    <submittedName>
        <fullName evidence="1">Uncharacterized protein</fullName>
    </submittedName>
</protein>